<reference evidence="1" key="1">
    <citation type="submission" date="2018-11" db="EMBL/GenBank/DDBJ databases">
        <authorList>
            <consortium name="Pathogen Informatics"/>
        </authorList>
    </citation>
    <scope>NUCLEOTIDE SEQUENCE</scope>
</reference>
<gene>
    <name evidence="1" type="ORF">PXEA_LOCUS5511</name>
</gene>
<name>A0A448WHW4_9PLAT</name>
<sequence>MTEAENPETHKSSEFWCWGHSPWCPRCIRFYHTPSSTPTCKFRVSNHSAARHHSAHHLPSFSGHMRRRPNKGVYACDCVQLVHLLERQELEAHGGNRYGLLDVVLSFAHGSICGHAHKNRF</sequence>
<proteinExistence type="predicted"/>
<dbReference type="EMBL" id="CAAALY010013677">
    <property type="protein sequence ID" value="VEL12071.1"/>
    <property type="molecule type" value="Genomic_DNA"/>
</dbReference>
<evidence type="ECO:0000313" key="2">
    <source>
        <dbReference type="Proteomes" id="UP000784294"/>
    </source>
</evidence>
<accession>A0A448WHW4</accession>
<dbReference type="Proteomes" id="UP000784294">
    <property type="component" value="Unassembled WGS sequence"/>
</dbReference>
<evidence type="ECO:0000313" key="1">
    <source>
        <dbReference type="EMBL" id="VEL12071.1"/>
    </source>
</evidence>
<organism evidence="1 2">
    <name type="scientific">Protopolystoma xenopodis</name>
    <dbReference type="NCBI Taxonomy" id="117903"/>
    <lineage>
        <taxon>Eukaryota</taxon>
        <taxon>Metazoa</taxon>
        <taxon>Spiralia</taxon>
        <taxon>Lophotrochozoa</taxon>
        <taxon>Platyhelminthes</taxon>
        <taxon>Monogenea</taxon>
        <taxon>Polyopisthocotylea</taxon>
        <taxon>Polystomatidea</taxon>
        <taxon>Polystomatidae</taxon>
        <taxon>Protopolystoma</taxon>
    </lineage>
</organism>
<dbReference type="AlphaFoldDB" id="A0A448WHW4"/>
<keyword evidence="2" id="KW-1185">Reference proteome</keyword>
<comment type="caution">
    <text evidence="1">The sequence shown here is derived from an EMBL/GenBank/DDBJ whole genome shotgun (WGS) entry which is preliminary data.</text>
</comment>
<protein>
    <submittedName>
        <fullName evidence="1">Uncharacterized protein</fullName>
    </submittedName>
</protein>